<dbReference type="RefSeq" id="XP_001217055.1">
    <property type="nucleotide sequence ID" value="XM_001217055.1"/>
</dbReference>
<name>Q0CD00_ASPTN</name>
<evidence type="ECO:0000313" key="1">
    <source>
        <dbReference type="EMBL" id="EAU31607.1"/>
    </source>
</evidence>
<dbReference type="Proteomes" id="UP000007963">
    <property type="component" value="Unassembled WGS sequence"/>
</dbReference>
<protein>
    <submittedName>
        <fullName evidence="1">Uncharacterized protein</fullName>
    </submittedName>
</protein>
<sequence>MIKESCDAMSQAEGVVWFSWQCLENAQETSWFFVTTQDTVLGSEQDDIVILVQGCVFLKLSMVVGLLSYQHPPSFFMVIWRYLSTWSTPYRGASGLASISRSVAPVYLGDHGSMIPQRLPTKCREPERHFSPLNGLFVGSYL</sequence>
<dbReference type="EMBL" id="CH476605">
    <property type="protein sequence ID" value="EAU31607.1"/>
    <property type="molecule type" value="Genomic_DNA"/>
</dbReference>
<dbReference type="GeneID" id="4353550"/>
<evidence type="ECO:0000313" key="2">
    <source>
        <dbReference type="Proteomes" id="UP000007963"/>
    </source>
</evidence>
<proteinExistence type="predicted"/>
<dbReference type="HOGENOM" id="CLU_1815412_0_0_1"/>
<reference evidence="2" key="1">
    <citation type="submission" date="2005-09" db="EMBL/GenBank/DDBJ databases">
        <title>Annotation of the Aspergillus terreus NIH2624 genome.</title>
        <authorList>
            <person name="Birren B.W."/>
            <person name="Lander E.S."/>
            <person name="Galagan J.E."/>
            <person name="Nusbaum C."/>
            <person name="Devon K."/>
            <person name="Henn M."/>
            <person name="Ma L.-J."/>
            <person name="Jaffe D.B."/>
            <person name="Butler J."/>
            <person name="Alvarez P."/>
            <person name="Gnerre S."/>
            <person name="Grabherr M."/>
            <person name="Kleber M."/>
            <person name="Mauceli E.W."/>
            <person name="Brockman W."/>
            <person name="Rounsley S."/>
            <person name="Young S.K."/>
            <person name="LaButti K."/>
            <person name="Pushparaj V."/>
            <person name="DeCaprio D."/>
            <person name="Crawford M."/>
            <person name="Koehrsen M."/>
            <person name="Engels R."/>
            <person name="Montgomery P."/>
            <person name="Pearson M."/>
            <person name="Howarth C."/>
            <person name="Larson L."/>
            <person name="Luoma S."/>
            <person name="White J."/>
            <person name="Alvarado L."/>
            <person name="Kodira C.D."/>
            <person name="Zeng Q."/>
            <person name="Oleary S."/>
            <person name="Yandava C."/>
            <person name="Denning D.W."/>
            <person name="Nierman W.C."/>
            <person name="Milne T."/>
            <person name="Madden K."/>
        </authorList>
    </citation>
    <scope>NUCLEOTIDE SEQUENCE [LARGE SCALE GENOMIC DNA]</scope>
    <source>
        <strain evidence="2">NIH 2624 / FGSC A1156</strain>
    </source>
</reference>
<dbReference type="AlphaFoldDB" id="Q0CD00"/>
<organism evidence="1 2">
    <name type="scientific">Aspergillus terreus (strain NIH 2624 / FGSC A1156)</name>
    <dbReference type="NCBI Taxonomy" id="341663"/>
    <lineage>
        <taxon>Eukaryota</taxon>
        <taxon>Fungi</taxon>
        <taxon>Dikarya</taxon>
        <taxon>Ascomycota</taxon>
        <taxon>Pezizomycotina</taxon>
        <taxon>Eurotiomycetes</taxon>
        <taxon>Eurotiomycetidae</taxon>
        <taxon>Eurotiales</taxon>
        <taxon>Aspergillaceae</taxon>
        <taxon>Aspergillus</taxon>
        <taxon>Aspergillus subgen. Circumdati</taxon>
    </lineage>
</organism>
<accession>Q0CD00</accession>
<gene>
    <name evidence="1" type="ORF">ATEG_08434</name>
</gene>
<dbReference type="VEuPathDB" id="FungiDB:ATEG_08434"/>